<dbReference type="SUPFAM" id="SSF52833">
    <property type="entry name" value="Thioredoxin-like"/>
    <property type="match status" value="1"/>
</dbReference>
<accession>A0A2K9LKI9</accession>
<gene>
    <name evidence="2" type="ORF">Kalk_09805</name>
</gene>
<feature type="domain" description="GST N-terminal" evidence="1">
    <location>
        <begin position="1"/>
        <end position="79"/>
    </location>
</feature>
<dbReference type="KEGG" id="kak:Kalk_09805"/>
<dbReference type="PROSITE" id="PS50404">
    <property type="entry name" value="GST_NTER"/>
    <property type="match status" value="1"/>
</dbReference>
<dbReference type="Gene3D" id="3.40.30.10">
    <property type="entry name" value="Glutaredoxin"/>
    <property type="match status" value="1"/>
</dbReference>
<dbReference type="InterPro" id="IPR036249">
    <property type="entry name" value="Thioredoxin-like_sf"/>
</dbReference>
<dbReference type="PROSITE" id="PS51354">
    <property type="entry name" value="GLUTAREDOXIN_2"/>
    <property type="match status" value="1"/>
</dbReference>
<dbReference type="PANTHER" id="PTHR42673">
    <property type="entry name" value="MALEYLACETOACETATE ISOMERASE"/>
    <property type="match status" value="1"/>
</dbReference>
<protein>
    <submittedName>
        <fullName evidence="2">Glutathione S-transferase</fullName>
    </submittedName>
</protein>
<dbReference type="PANTHER" id="PTHR42673:SF4">
    <property type="entry name" value="MALEYLACETOACETATE ISOMERASE"/>
    <property type="match status" value="1"/>
</dbReference>
<dbReference type="AlphaFoldDB" id="A0A2K9LKI9"/>
<dbReference type="Pfam" id="PF13417">
    <property type="entry name" value="GST_N_3"/>
    <property type="match status" value="1"/>
</dbReference>
<dbReference type="Pfam" id="PF00043">
    <property type="entry name" value="GST_C"/>
    <property type="match status" value="1"/>
</dbReference>
<dbReference type="OrthoDB" id="5242791at2"/>
<dbReference type="InterPro" id="IPR040079">
    <property type="entry name" value="Glutathione_S-Trfase"/>
</dbReference>
<reference evidence="3" key="1">
    <citation type="submission" date="2017-08" db="EMBL/GenBank/DDBJ databases">
        <title>Direct submision.</title>
        <authorList>
            <person name="Kim S.-J."/>
            <person name="Rhee S.-K."/>
        </authorList>
    </citation>
    <scope>NUCLEOTIDE SEQUENCE [LARGE SCALE GENOMIC DNA]</scope>
    <source>
        <strain evidence="3">GI5</strain>
    </source>
</reference>
<dbReference type="InterPro" id="IPR004045">
    <property type="entry name" value="Glutathione_S-Trfase_N"/>
</dbReference>
<dbReference type="InterPro" id="IPR036282">
    <property type="entry name" value="Glutathione-S-Trfase_C_sf"/>
</dbReference>
<sequence length="242" mass="27629">MSLTLYQFPISHFCEKARWALDYKGLDYTTKSLLPGLHVKVTQKLGVKSSVPILVHDGRSIQGSEAIITYLDEQFPENKLTPVSSEDAQTALEWERYLDKEIGVHLRCYVYHTLLDHPKLAIGFFAKGGPFWAKPLLKINYPKLSSLMRKFMDINKATAADSKQHLLIALERLNDALDDKDYLIGDRFTRADLTAAALLAPLFMPPKYGLDWPETMPEPLQSEVEALEPQLQWARGIYEKHR</sequence>
<dbReference type="GO" id="GO:0006559">
    <property type="term" value="P:L-phenylalanine catabolic process"/>
    <property type="evidence" value="ECO:0007669"/>
    <property type="project" value="TreeGrafter"/>
</dbReference>
<dbReference type="GO" id="GO:0006749">
    <property type="term" value="P:glutathione metabolic process"/>
    <property type="evidence" value="ECO:0007669"/>
    <property type="project" value="TreeGrafter"/>
</dbReference>
<dbReference type="Proteomes" id="UP000235116">
    <property type="component" value="Chromosome"/>
</dbReference>
<organism evidence="2 3">
    <name type="scientific">Ketobacter alkanivorans</name>
    <dbReference type="NCBI Taxonomy" id="1917421"/>
    <lineage>
        <taxon>Bacteria</taxon>
        <taxon>Pseudomonadati</taxon>
        <taxon>Pseudomonadota</taxon>
        <taxon>Gammaproteobacteria</taxon>
        <taxon>Pseudomonadales</taxon>
        <taxon>Ketobacteraceae</taxon>
        <taxon>Ketobacter</taxon>
    </lineage>
</organism>
<dbReference type="Gene3D" id="1.20.1050.10">
    <property type="match status" value="1"/>
</dbReference>
<evidence type="ECO:0000259" key="1">
    <source>
        <dbReference type="PROSITE" id="PS50404"/>
    </source>
</evidence>
<dbReference type="InterPro" id="IPR004046">
    <property type="entry name" value="GST_C"/>
</dbReference>
<evidence type="ECO:0000313" key="2">
    <source>
        <dbReference type="EMBL" id="AUM12691.1"/>
    </source>
</evidence>
<dbReference type="EMBL" id="CP022684">
    <property type="protein sequence ID" value="AUM12691.1"/>
    <property type="molecule type" value="Genomic_DNA"/>
</dbReference>
<dbReference type="GO" id="GO:0016034">
    <property type="term" value="F:maleylacetoacetate isomerase activity"/>
    <property type="evidence" value="ECO:0007669"/>
    <property type="project" value="TreeGrafter"/>
</dbReference>
<name>A0A2K9LKI9_9GAMM</name>
<dbReference type="RefSeq" id="WP_101894076.1">
    <property type="nucleotide sequence ID" value="NZ_CP022684.1"/>
</dbReference>
<keyword evidence="2" id="KW-0808">Transferase</keyword>
<evidence type="ECO:0000313" key="3">
    <source>
        <dbReference type="Proteomes" id="UP000235116"/>
    </source>
</evidence>
<keyword evidence="3" id="KW-1185">Reference proteome</keyword>
<dbReference type="SUPFAM" id="SSF47616">
    <property type="entry name" value="GST C-terminal domain-like"/>
    <property type="match status" value="1"/>
</dbReference>
<dbReference type="SFLD" id="SFLDS00019">
    <property type="entry name" value="Glutathione_Transferase_(cytos"/>
    <property type="match status" value="1"/>
</dbReference>
<dbReference type="CDD" id="cd00570">
    <property type="entry name" value="GST_N_family"/>
    <property type="match status" value="1"/>
</dbReference>
<proteinExistence type="predicted"/>
<dbReference type="GO" id="GO:0004364">
    <property type="term" value="F:glutathione transferase activity"/>
    <property type="evidence" value="ECO:0007669"/>
    <property type="project" value="TreeGrafter"/>
</dbReference>